<dbReference type="AlphaFoldDB" id="A0AAV9KUH5"/>
<dbReference type="PANTHER" id="PTHR33067:SF9">
    <property type="entry name" value="RNA-DIRECTED DNA POLYMERASE"/>
    <property type="match status" value="1"/>
</dbReference>
<evidence type="ECO:0000313" key="2">
    <source>
        <dbReference type="EMBL" id="KAK4716250.1"/>
    </source>
</evidence>
<evidence type="ECO:0000256" key="1">
    <source>
        <dbReference type="SAM" id="MobiDB-lite"/>
    </source>
</evidence>
<proteinExistence type="predicted"/>
<name>A0AAV9KUH5_9SOLN</name>
<evidence type="ECO:0000313" key="3">
    <source>
        <dbReference type="Proteomes" id="UP001311915"/>
    </source>
</evidence>
<feature type="region of interest" description="Disordered" evidence="1">
    <location>
        <begin position="214"/>
        <end position="252"/>
    </location>
</feature>
<dbReference type="Proteomes" id="UP001311915">
    <property type="component" value="Unassembled WGS sequence"/>
</dbReference>
<organism evidence="2 3">
    <name type="scientific">Solanum pinnatisectum</name>
    <name type="common">tansyleaf nightshade</name>
    <dbReference type="NCBI Taxonomy" id="50273"/>
    <lineage>
        <taxon>Eukaryota</taxon>
        <taxon>Viridiplantae</taxon>
        <taxon>Streptophyta</taxon>
        <taxon>Embryophyta</taxon>
        <taxon>Tracheophyta</taxon>
        <taxon>Spermatophyta</taxon>
        <taxon>Magnoliopsida</taxon>
        <taxon>eudicotyledons</taxon>
        <taxon>Gunneridae</taxon>
        <taxon>Pentapetalae</taxon>
        <taxon>asterids</taxon>
        <taxon>lamiids</taxon>
        <taxon>Solanales</taxon>
        <taxon>Solanaceae</taxon>
        <taxon>Solanoideae</taxon>
        <taxon>Solaneae</taxon>
        <taxon>Solanum</taxon>
    </lineage>
</organism>
<dbReference type="PANTHER" id="PTHR33067">
    <property type="entry name" value="RNA-DIRECTED DNA POLYMERASE-RELATED"/>
    <property type="match status" value="1"/>
</dbReference>
<gene>
    <name evidence="2" type="ORF">R3W88_014588</name>
</gene>
<accession>A0AAV9KUH5</accession>
<dbReference type="EMBL" id="JAWPEI010000009">
    <property type="protein sequence ID" value="KAK4716250.1"/>
    <property type="molecule type" value="Genomic_DNA"/>
</dbReference>
<sequence length="371" mass="42806">MMNLRDDIQGFKRWEGEHIHETLVRFKKLLLKFPNHGLPNELLLQYFYQSLDAVNKGVVDQLVRGGIMLQSFEVASFLLDDMTKINQAWYTQEDQASPFCFILTQEQHDKERERDENIKKMLTQMEFLQEHMKGTCGVFRVKEVLSLATQGWGRIKVGTPRSMRTVFTYAIYSGVGIKVGAITGEKRKEDIIKIGEMVVVTRRGKVAIGDVKRHEEPQMHEEETPIHQSISKGPQKDIEKHNKNPKAVQPLPKIAPPFSQRLKKKNEDEKFKKFLSLFKTLSINLPLVEPLLEMLGYAKFIKELVTKKRSLDFETIEVSHSCSSIMTKELIKKKEDPRAFTVPCTIDMLQFPKALCYLGASINLMPYAIYK</sequence>
<keyword evidence="3" id="KW-1185">Reference proteome</keyword>
<comment type="caution">
    <text evidence="2">The sequence shown here is derived from an EMBL/GenBank/DDBJ whole genome shotgun (WGS) entry which is preliminary data.</text>
</comment>
<feature type="compositionally biased region" description="Basic and acidic residues" evidence="1">
    <location>
        <begin position="214"/>
        <end position="225"/>
    </location>
</feature>
<reference evidence="2 3" key="1">
    <citation type="submission" date="2023-10" db="EMBL/GenBank/DDBJ databases">
        <title>Genome-Wide Identification Analysis in wild type Solanum Pinnatisectum Reveals Some Genes Defensing Phytophthora Infestans.</title>
        <authorList>
            <person name="Sun C."/>
        </authorList>
    </citation>
    <scope>NUCLEOTIDE SEQUENCE [LARGE SCALE GENOMIC DNA]</scope>
    <source>
        <strain evidence="2">LQN</strain>
        <tissue evidence="2">Leaf</tissue>
    </source>
</reference>
<protein>
    <submittedName>
        <fullName evidence="2">Uncharacterized protein</fullName>
    </submittedName>
</protein>